<feature type="chain" id="PRO_5007856337" description="Secreted protein" evidence="1">
    <location>
        <begin position="25"/>
        <end position="98"/>
    </location>
</feature>
<keyword evidence="1" id="KW-0732">Signal</keyword>
<feature type="signal peptide" evidence="1">
    <location>
        <begin position="1"/>
        <end position="24"/>
    </location>
</feature>
<evidence type="ECO:0008006" key="4">
    <source>
        <dbReference type="Google" id="ProtNLM"/>
    </source>
</evidence>
<evidence type="ECO:0000256" key="1">
    <source>
        <dbReference type="SAM" id="SignalP"/>
    </source>
</evidence>
<evidence type="ECO:0000313" key="3">
    <source>
        <dbReference type="Proteomes" id="UP000076871"/>
    </source>
</evidence>
<protein>
    <recommendedName>
        <fullName evidence="4">Secreted protein</fullName>
    </recommendedName>
</protein>
<proteinExistence type="predicted"/>
<dbReference type="EMBL" id="KV427640">
    <property type="protein sequence ID" value="KZT03918.1"/>
    <property type="molecule type" value="Genomic_DNA"/>
</dbReference>
<dbReference type="GeneID" id="63819022"/>
<dbReference type="AlphaFoldDB" id="A0A165D106"/>
<accession>A0A165D106</accession>
<evidence type="ECO:0000313" key="2">
    <source>
        <dbReference type="EMBL" id="KZT03918.1"/>
    </source>
</evidence>
<dbReference type="RefSeq" id="XP_040761658.1">
    <property type="nucleotide sequence ID" value="XM_040901991.1"/>
</dbReference>
<organism evidence="2 3">
    <name type="scientific">Laetiporus sulphureus 93-53</name>
    <dbReference type="NCBI Taxonomy" id="1314785"/>
    <lineage>
        <taxon>Eukaryota</taxon>
        <taxon>Fungi</taxon>
        <taxon>Dikarya</taxon>
        <taxon>Basidiomycota</taxon>
        <taxon>Agaricomycotina</taxon>
        <taxon>Agaricomycetes</taxon>
        <taxon>Polyporales</taxon>
        <taxon>Laetiporus</taxon>
    </lineage>
</organism>
<gene>
    <name evidence="2" type="ORF">LAESUDRAFT_318208</name>
</gene>
<name>A0A165D106_9APHY</name>
<dbReference type="Proteomes" id="UP000076871">
    <property type="component" value="Unassembled WGS sequence"/>
</dbReference>
<keyword evidence="3" id="KW-1185">Reference proteome</keyword>
<sequence>MRLTRSQRLLHMISLQIIWTAGRSQVMISPKAMTCRPHRLLTIPVSMPRHLFTHISERPRMHPPSYPIQSRMTRTITSRHTNANASMKTTTKTILTMK</sequence>
<dbReference type="InParanoid" id="A0A165D106"/>
<reference evidence="2 3" key="1">
    <citation type="journal article" date="2016" name="Mol. Biol. Evol.">
        <title>Comparative Genomics of Early-Diverging Mushroom-Forming Fungi Provides Insights into the Origins of Lignocellulose Decay Capabilities.</title>
        <authorList>
            <person name="Nagy L.G."/>
            <person name="Riley R."/>
            <person name="Tritt A."/>
            <person name="Adam C."/>
            <person name="Daum C."/>
            <person name="Floudas D."/>
            <person name="Sun H."/>
            <person name="Yadav J.S."/>
            <person name="Pangilinan J."/>
            <person name="Larsson K.H."/>
            <person name="Matsuura K."/>
            <person name="Barry K."/>
            <person name="Labutti K."/>
            <person name="Kuo R."/>
            <person name="Ohm R.A."/>
            <person name="Bhattacharya S.S."/>
            <person name="Shirouzu T."/>
            <person name="Yoshinaga Y."/>
            <person name="Martin F.M."/>
            <person name="Grigoriev I.V."/>
            <person name="Hibbett D.S."/>
        </authorList>
    </citation>
    <scope>NUCLEOTIDE SEQUENCE [LARGE SCALE GENOMIC DNA]</scope>
    <source>
        <strain evidence="2 3">93-53</strain>
    </source>
</reference>